<evidence type="ECO:0000259" key="15">
    <source>
        <dbReference type="PROSITE" id="PS50089"/>
    </source>
</evidence>
<keyword evidence="4" id="KW-0808">Transferase</keyword>
<dbReference type="GO" id="GO:0016020">
    <property type="term" value="C:membrane"/>
    <property type="evidence" value="ECO:0007669"/>
    <property type="project" value="UniProtKB-SubCell"/>
</dbReference>
<comment type="subcellular location">
    <subcellularLocation>
        <location evidence="2">Membrane</location>
        <topology evidence="2">Multi-pass membrane protein</topology>
    </subcellularLocation>
</comment>
<protein>
    <recommendedName>
        <fullName evidence="3">RING-type E3 ubiquitin transferase</fullName>
        <ecNumber evidence="3">2.3.2.27</ecNumber>
    </recommendedName>
</protein>
<evidence type="ECO:0000256" key="5">
    <source>
        <dbReference type="ARBA" id="ARBA00022692"/>
    </source>
</evidence>
<keyword evidence="10 14" id="KW-1133">Transmembrane helix</keyword>
<dbReference type="PROSITE" id="PS50089">
    <property type="entry name" value="ZF_RING_2"/>
    <property type="match status" value="1"/>
</dbReference>
<comment type="catalytic activity">
    <reaction evidence="1">
        <text>S-ubiquitinyl-[E2 ubiquitin-conjugating enzyme]-L-cysteine + [acceptor protein]-L-lysine = [E2 ubiquitin-conjugating enzyme]-L-cysteine + N(6)-ubiquitinyl-[acceptor protein]-L-lysine.</text>
        <dbReference type="EC" id="2.3.2.27"/>
    </reaction>
</comment>
<evidence type="ECO:0000256" key="10">
    <source>
        <dbReference type="ARBA" id="ARBA00022989"/>
    </source>
</evidence>
<dbReference type="GO" id="GO:0016567">
    <property type="term" value="P:protein ubiquitination"/>
    <property type="evidence" value="ECO:0007669"/>
    <property type="project" value="TreeGrafter"/>
</dbReference>
<keyword evidence="5 14" id="KW-0812">Transmembrane</keyword>
<sequence length="408" mass="45330">LEKGEEIERRGGAKEAFLPLRTLTLAPGMEGNQPSGGGAGGVVGGASGGGRGRDRWFDPTPLLRHHRLHYQRPAGGSRGAGGRGSVPFLIGRATTRRLMRSPSTAVRETAALQLEERHTDWGYSRPVVALDLIWSLAFVLVSCSVLLATSRERPSTPIRVWILGYALHCLVHVGFVCFEYRRRQRRRVRGRDRWVEAGAGDEEEDEEGSEENQQSRVMKKVESANAVISFFWWMLGFYWIVVGGQALIQDAPRLYWLTVVFLAFDVFFAIFCILLACIIGVALCCCLPCIIAVLYAVTGQEGASDADLSSLPRFRFRKADKSEVLSMDKEHSIVINVTDENCNTINDLCLSPEDSDCCICLSQYEDGVELCSLPCNHHFHSGCIIKWLRINATCPLCKYSILKGDEQV</sequence>
<keyword evidence="8" id="KW-0833">Ubl conjugation pathway</keyword>
<dbReference type="SUPFAM" id="SSF57850">
    <property type="entry name" value="RING/U-box"/>
    <property type="match status" value="1"/>
</dbReference>
<dbReference type="EC" id="2.3.2.27" evidence="3"/>
<feature type="domain" description="RING-type" evidence="15">
    <location>
        <begin position="357"/>
        <end position="398"/>
    </location>
</feature>
<evidence type="ECO:0000313" key="16">
    <source>
        <dbReference type="EMBL" id="JAT60536.1"/>
    </source>
</evidence>
<evidence type="ECO:0000256" key="1">
    <source>
        <dbReference type="ARBA" id="ARBA00000900"/>
    </source>
</evidence>
<dbReference type="AlphaFoldDB" id="A0A1D1Z112"/>
<evidence type="ECO:0000256" key="4">
    <source>
        <dbReference type="ARBA" id="ARBA00022679"/>
    </source>
</evidence>
<dbReference type="GO" id="GO:0008270">
    <property type="term" value="F:zinc ion binding"/>
    <property type="evidence" value="ECO:0007669"/>
    <property type="project" value="UniProtKB-KW"/>
</dbReference>
<dbReference type="PANTHER" id="PTHR45977">
    <property type="entry name" value="TARGET OF ERK KINASE MPK-1"/>
    <property type="match status" value="1"/>
</dbReference>
<feature type="transmembrane region" description="Helical" evidence="14">
    <location>
        <begin position="127"/>
        <end position="148"/>
    </location>
</feature>
<dbReference type="InterPro" id="IPR001841">
    <property type="entry name" value="Znf_RING"/>
</dbReference>
<feature type="transmembrane region" description="Helical" evidence="14">
    <location>
        <begin position="226"/>
        <end position="248"/>
    </location>
</feature>
<evidence type="ECO:0000256" key="6">
    <source>
        <dbReference type="ARBA" id="ARBA00022723"/>
    </source>
</evidence>
<organism evidence="16">
    <name type="scientific">Anthurium amnicola</name>
    <dbReference type="NCBI Taxonomy" id="1678845"/>
    <lineage>
        <taxon>Eukaryota</taxon>
        <taxon>Viridiplantae</taxon>
        <taxon>Streptophyta</taxon>
        <taxon>Embryophyta</taxon>
        <taxon>Tracheophyta</taxon>
        <taxon>Spermatophyta</taxon>
        <taxon>Magnoliopsida</taxon>
        <taxon>Liliopsida</taxon>
        <taxon>Araceae</taxon>
        <taxon>Pothoideae</taxon>
        <taxon>Potheae</taxon>
        <taxon>Anthurium</taxon>
    </lineage>
</organism>
<evidence type="ECO:0000256" key="13">
    <source>
        <dbReference type="SAM" id="MobiDB-lite"/>
    </source>
</evidence>
<keyword evidence="6" id="KW-0479">Metal-binding</keyword>
<dbReference type="SMART" id="SM00184">
    <property type="entry name" value="RING"/>
    <property type="match status" value="1"/>
</dbReference>
<proteinExistence type="predicted"/>
<evidence type="ECO:0000256" key="3">
    <source>
        <dbReference type="ARBA" id="ARBA00012483"/>
    </source>
</evidence>
<feature type="transmembrane region" description="Helical" evidence="14">
    <location>
        <begin position="160"/>
        <end position="180"/>
    </location>
</feature>
<reference evidence="16" key="1">
    <citation type="submission" date="2015-07" db="EMBL/GenBank/DDBJ databases">
        <title>Transcriptome Assembly of Anthurium amnicola.</title>
        <authorList>
            <person name="Suzuki J."/>
        </authorList>
    </citation>
    <scope>NUCLEOTIDE SEQUENCE</scope>
</reference>
<evidence type="ECO:0000256" key="12">
    <source>
        <dbReference type="PROSITE-ProRule" id="PRU00175"/>
    </source>
</evidence>
<evidence type="ECO:0000256" key="7">
    <source>
        <dbReference type="ARBA" id="ARBA00022771"/>
    </source>
</evidence>
<gene>
    <name evidence="16" type="primary">RIE1_0</name>
    <name evidence="16" type="ORF">g.25282</name>
</gene>
<evidence type="ECO:0000256" key="2">
    <source>
        <dbReference type="ARBA" id="ARBA00004141"/>
    </source>
</evidence>
<dbReference type="PANTHER" id="PTHR45977:SF19">
    <property type="entry name" value="RING-TYPE DOMAIN-CONTAINING PROTEIN"/>
    <property type="match status" value="1"/>
</dbReference>
<evidence type="ECO:0000256" key="11">
    <source>
        <dbReference type="ARBA" id="ARBA00023136"/>
    </source>
</evidence>
<dbReference type="GO" id="GO:0061630">
    <property type="term" value="F:ubiquitin protein ligase activity"/>
    <property type="evidence" value="ECO:0007669"/>
    <property type="project" value="UniProtKB-EC"/>
</dbReference>
<evidence type="ECO:0000256" key="8">
    <source>
        <dbReference type="ARBA" id="ARBA00022786"/>
    </source>
</evidence>
<keyword evidence="7 12" id="KW-0863">Zinc-finger</keyword>
<feature type="compositionally biased region" description="Gly residues" evidence="13">
    <location>
        <begin position="34"/>
        <end position="50"/>
    </location>
</feature>
<dbReference type="Pfam" id="PF13639">
    <property type="entry name" value="zf-RING_2"/>
    <property type="match status" value="1"/>
</dbReference>
<feature type="transmembrane region" description="Helical" evidence="14">
    <location>
        <begin position="268"/>
        <end position="297"/>
    </location>
</feature>
<dbReference type="EMBL" id="GDJX01007400">
    <property type="protein sequence ID" value="JAT60536.1"/>
    <property type="molecule type" value="Transcribed_RNA"/>
</dbReference>
<dbReference type="GO" id="GO:0006511">
    <property type="term" value="P:ubiquitin-dependent protein catabolic process"/>
    <property type="evidence" value="ECO:0007669"/>
    <property type="project" value="TreeGrafter"/>
</dbReference>
<feature type="region of interest" description="Disordered" evidence="13">
    <location>
        <begin position="26"/>
        <end position="56"/>
    </location>
</feature>
<feature type="non-terminal residue" evidence="16">
    <location>
        <position position="1"/>
    </location>
</feature>
<dbReference type="Gene3D" id="3.30.40.10">
    <property type="entry name" value="Zinc/RING finger domain, C3HC4 (zinc finger)"/>
    <property type="match status" value="1"/>
</dbReference>
<evidence type="ECO:0000256" key="14">
    <source>
        <dbReference type="SAM" id="Phobius"/>
    </source>
</evidence>
<dbReference type="GO" id="GO:0000325">
    <property type="term" value="C:plant-type vacuole"/>
    <property type="evidence" value="ECO:0007669"/>
    <property type="project" value="TreeGrafter"/>
</dbReference>
<keyword evidence="11 14" id="KW-0472">Membrane</keyword>
<name>A0A1D1Z112_9ARAE</name>
<dbReference type="CDD" id="cd16454">
    <property type="entry name" value="RING-H2_PA-TM-RING"/>
    <property type="match status" value="1"/>
</dbReference>
<evidence type="ECO:0000256" key="9">
    <source>
        <dbReference type="ARBA" id="ARBA00022833"/>
    </source>
</evidence>
<accession>A0A1D1Z112</accession>
<keyword evidence="9" id="KW-0862">Zinc</keyword>
<dbReference type="InterPro" id="IPR013083">
    <property type="entry name" value="Znf_RING/FYVE/PHD"/>
</dbReference>